<dbReference type="InterPro" id="IPR010569">
    <property type="entry name" value="Myotubularin-like_Pase_dom"/>
</dbReference>
<dbReference type="InterPro" id="IPR029021">
    <property type="entry name" value="Prot-tyrosine_phosphatase-like"/>
</dbReference>
<accession>A0A6B2KZQ4</accession>
<feature type="coiled-coil region" evidence="3">
    <location>
        <begin position="526"/>
        <end position="553"/>
    </location>
</feature>
<dbReference type="PROSITE" id="PS51339">
    <property type="entry name" value="PPASE_MYOTUBULARIN"/>
    <property type="match status" value="1"/>
</dbReference>
<protein>
    <recommendedName>
        <fullName evidence="4">Myotubularin phosphatase domain-containing protein</fullName>
    </recommendedName>
</protein>
<dbReference type="InterPro" id="IPR030564">
    <property type="entry name" value="Myotubularin"/>
</dbReference>
<dbReference type="PANTHER" id="PTHR10807">
    <property type="entry name" value="MYOTUBULARIN-RELATED"/>
    <property type="match status" value="1"/>
</dbReference>
<keyword evidence="3" id="KW-0175">Coiled coil</keyword>
<evidence type="ECO:0000313" key="5">
    <source>
        <dbReference type="EMBL" id="NDV30127.1"/>
    </source>
</evidence>
<feature type="domain" description="Myotubularin phosphatase" evidence="4">
    <location>
        <begin position="121"/>
        <end position="505"/>
    </location>
</feature>
<name>A0A6B2KZQ4_9EUKA</name>
<proteinExistence type="predicted"/>
<reference evidence="5" key="1">
    <citation type="journal article" date="2020" name="J. Eukaryot. Microbiol.">
        <title>De novo Sequencing, Assembly and Annotation of the Transcriptome for the Free-Living Testate Amoeba Arcella intermedia.</title>
        <authorList>
            <person name="Ribeiro G.M."/>
            <person name="Porfirio-Sousa A.L."/>
            <person name="Maurer-Alcala X.X."/>
            <person name="Katz L.A."/>
            <person name="Lahr D.J.G."/>
        </authorList>
    </citation>
    <scope>NUCLEOTIDE SEQUENCE</scope>
</reference>
<feature type="binding site" evidence="2">
    <location>
        <begin position="267"/>
        <end position="268"/>
    </location>
    <ligand>
        <name>substrate</name>
    </ligand>
</feature>
<evidence type="ECO:0000256" key="2">
    <source>
        <dbReference type="PIRSR" id="PIRSR630564-2"/>
    </source>
</evidence>
<evidence type="ECO:0000259" key="4">
    <source>
        <dbReference type="PROSITE" id="PS51339"/>
    </source>
</evidence>
<dbReference type="EMBL" id="GIBP01001158">
    <property type="protein sequence ID" value="NDV30127.1"/>
    <property type="molecule type" value="Transcribed_RNA"/>
</dbReference>
<organism evidence="5">
    <name type="scientific">Arcella intermedia</name>
    <dbReference type="NCBI Taxonomy" id="1963864"/>
    <lineage>
        <taxon>Eukaryota</taxon>
        <taxon>Amoebozoa</taxon>
        <taxon>Tubulinea</taxon>
        <taxon>Elardia</taxon>
        <taxon>Arcellinida</taxon>
        <taxon>Sphaerothecina</taxon>
        <taxon>Arcellidae</taxon>
        <taxon>Arcella</taxon>
    </lineage>
</organism>
<sequence>MKGELVKWNERGVYLLTKTKADQPKVCVDLICTVHKIIVATKEEILIEIPFQMIEQFSTTSENDNIICIELKDIRFLYLMFNNTEQRTSLLQTLKKIKQQEMASILIAFKRNEAGLKVDEGWNVYKAHLEYARLGLPNGFWVTSDVNEEYSLCDTYPNVLAVPKILDDAQLMAATKERSRGRIPVLVWLSLYGSASLCRCSQPLVGLSNRSLQGDAILLNAIHSTNKSHKLIIVDARPKANAIANSALGGGYESYSFSKTIFMNIANIHVIRESFIKLKEEIEQSSASKKVSIEFSSEAVDNWLEHVKTILTGAVKMAHIIAVKDQSVLVHCSDGWDRTPQLTSTTCLLLDPAYRTLKGFEILIEKEWCSFGHKFSERNGYFLSLGCDSKTEASERCPVFLQWLDTVYQIMYQFPTQFEFNEKFLIFIIDQLYACNYGTFLFDCEKTRTEIKVKETSTSLWTVANDDNNISQFLNPFFDKAASLEAPVLFPSVERSSLKFWKSYYLRWFPPPTIIGEFRSQSAGINDELLEKGQELQQQNTLLTKELISLQQRLGMPVTELKDVTEEIYTNEYSKKSFPSVPVPTVSNTSSNIIRSVFKKMSTPNPLSTFGDFQLSDFAEKHLKSDSDSGKKSKLTRLVKKT</sequence>
<dbReference type="PANTHER" id="PTHR10807:SF128">
    <property type="entry name" value="PHOSPHATIDYLINOSITOL-3,5-BISPHOSPHATE 3-PHOSPHATASE"/>
    <property type="match status" value="1"/>
</dbReference>
<feature type="binding site" evidence="2">
    <location>
        <begin position="332"/>
        <end position="338"/>
    </location>
    <ligand>
        <name>substrate</name>
    </ligand>
</feature>
<feature type="active site" description="Phosphocysteine intermediate" evidence="1">
    <location>
        <position position="332"/>
    </location>
</feature>
<dbReference type="GO" id="GO:0005737">
    <property type="term" value="C:cytoplasm"/>
    <property type="evidence" value="ECO:0007669"/>
    <property type="project" value="TreeGrafter"/>
</dbReference>
<evidence type="ECO:0000256" key="1">
    <source>
        <dbReference type="PIRSR" id="PIRSR630564-1"/>
    </source>
</evidence>
<evidence type="ECO:0000256" key="3">
    <source>
        <dbReference type="SAM" id="Coils"/>
    </source>
</evidence>
<dbReference type="Pfam" id="PF06602">
    <property type="entry name" value="Myotub-related"/>
    <property type="match status" value="1"/>
</dbReference>
<dbReference type="AlphaFoldDB" id="A0A6B2KZQ4"/>
<dbReference type="SUPFAM" id="SSF52799">
    <property type="entry name" value="(Phosphotyrosine protein) phosphatases II"/>
    <property type="match status" value="1"/>
</dbReference>